<dbReference type="InterPro" id="IPR051695">
    <property type="entry name" value="Phosphoglycerate_Mutase"/>
</dbReference>
<evidence type="ECO:0000313" key="5">
    <source>
        <dbReference type="Proteomes" id="UP000034881"/>
    </source>
</evidence>
<feature type="binding site" evidence="3">
    <location>
        <position position="65"/>
    </location>
    <ligand>
        <name>substrate</name>
    </ligand>
</feature>
<dbReference type="Pfam" id="PF00300">
    <property type="entry name" value="His_Phos_1"/>
    <property type="match status" value="1"/>
</dbReference>
<proteinExistence type="predicted"/>
<gene>
    <name evidence="4" type="ORF">UT77_C0014G0010</name>
</gene>
<dbReference type="GO" id="GO:0043456">
    <property type="term" value="P:regulation of pentose-phosphate shunt"/>
    <property type="evidence" value="ECO:0007669"/>
    <property type="project" value="TreeGrafter"/>
</dbReference>
<sequence length="206" mass="23966">MIKNRQRYCTLYIVRHGQTEWNVKELNQGQTDIPLNPEGIKQAETLRKNLKDIDFDTVFSSDLIRAKKTAEIISLEKKLAIKTAKALRERRFGKYEGLPYNDMKDFHKTWESLTRKARLSYKPYDDYETDEEIISRYITFLREVAVAHLGIKVLIVSHGGVMRVLLNHLSDKTYFTNAISNLGYIKLESDGVDFFIKELSGIKNDK</sequence>
<dbReference type="CDD" id="cd07067">
    <property type="entry name" value="HP_PGM_like"/>
    <property type="match status" value="1"/>
</dbReference>
<feature type="active site" description="Proton donor/acceptor" evidence="2">
    <location>
        <position position="89"/>
    </location>
</feature>
<feature type="binding site" evidence="3">
    <location>
        <begin position="15"/>
        <end position="22"/>
    </location>
    <ligand>
        <name>substrate</name>
    </ligand>
</feature>
<dbReference type="EMBL" id="LBYB01000014">
    <property type="protein sequence ID" value="KKR41313.1"/>
    <property type="molecule type" value="Genomic_DNA"/>
</dbReference>
<feature type="active site" description="Tele-phosphohistidine intermediate" evidence="2">
    <location>
        <position position="16"/>
    </location>
</feature>
<dbReference type="SUPFAM" id="SSF53254">
    <property type="entry name" value="Phosphoglycerate mutase-like"/>
    <property type="match status" value="1"/>
</dbReference>
<dbReference type="PANTHER" id="PTHR46517:SF1">
    <property type="entry name" value="FRUCTOSE-2,6-BISPHOSPHATASE TIGAR"/>
    <property type="match status" value="1"/>
</dbReference>
<accession>A0A0G0QME8</accession>
<dbReference type="GO" id="GO:0004331">
    <property type="term" value="F:fructose-2,6-bisphosphate 2-phosphatase activity"/>
    <property type="evidence" value="ECO:0007669"/>
    <property type="project" value="TreeGrafter"/>
</dbReference>
<dbReference type="PANTHER" id="PTHR46517">
    <property type="entry name" value="FRUCTOSE-2,6-BISPHOSPHATASE TIGAR"/>
    <property type="match status" value="1"/>
</dbReference>
<evidence type="ECO:0008006" key="6">
    <source>
        <dbReference type="Google" id="ProtNLM"/>
    </source>
</evidence>
<protein>
    <recommendedName>
        <fullName evidence="6">Phosphoglycerate mutase</fullName>
    </recommendedName>
</protein>
<dbReference type="Proteomes" id="UP000034881">
    <property type="component" value="Unassembled WGS sequence"/>
</dbReference>
<evidence type="ECO:0000256" key="3">
    <source>
        <dbReference type="PIRSR" id="PIRSR613078-2"/>
    </source>
</evidence>
<keyword evidence="1" id="KW-0378">Hydrolase</keyword>
<dbReference type="InterPro" id="IPR001345">
    <property type="entry name" value="PG/BPGM_mutase_AS"/>
</dbReference>
<evidence type="ECO:0000256" key="1">
    <source>
        <dbReference type="ARBA" id="ARBA00022801"/>
    </source>
</evidence>
<organism evidence="4 5">
    <name type="scientific">Candidatus Daviesbacteria bacterium GW2011_GWC2_40_12</name>
    <dbReference type="NCBI Taxonomy" id="1618431"/>
    <lineage>
        <taxon>Bacteria</taxon>
        <taxon>Candidatus Daviesiibacteriota</taxon>
    </lineage>
</organism>
<dbReference type="GO" id="GO:0045820">
    <property type="term" value="P:negative regulation of glycolytic process"/>
    <property type="evidence" value="ECO:0007669"/>
    <property type="project" value="TreeGrafter"/>
</dbReference>
<dbReference type="SMART" id="SM00855">
    <property type="entry name" value="PGAM"/>
    <property type="match status" value="1"/>
</dbReference>
<evidence type="ECO:0000256" key="2">
    <source>
        <dbReference type="PIRSR" id="PIRSR613078-1"/>
    </source>
</evidence>
<dbReference type="Gene3D" id="3.40.50.1240">
    <property type="entry name" value="Phosphoglycerate mutase-like"/>
    <property type="match status" value="1"/>
</dbReference>
<comment type="caution">
    <text evidence="4">The sequence shown here is derived from an EMBL/GenBank/DDBJ whole genome shotgun (WGS) entry which is preliminary data.</text>
</comment>
<dbReference type="AlphaFoldDB" id="A0A0G0QME8"/>
<dbReference type="PROSITE" id="PS00175">
    <property type="entry name" value="PG_MUTASE"/>
    <property type="match status" value="1"/>
</dbReference>
<evidence type="ECO:0000313" key="4">
    <source>
        <dbReference type="EMBL" id="KKR41313.1"/>
    </source>
</evidence>
<dbReference type="InterPro" id="IPR013078">
    <property type="entry name" value="His_Pase_superF_clade-1"/>
</dbReference>
<reference evidence="4 5" key="1">
    <citation type="journal article" date="2015" name="Nature">
        <title>rRNA introns, odd ribosomes, and small enigmatic genomes across a large radiation of phyla.</title>
        <authorList>
            <person name="Brown C.T."/>
            <person name="Hug L.A."/>
            <person name="Thomas B.C."/>
            <person name="Sharon I."/>
            <person name="Castelle C.J."/>
            <person name="Singh A."/>
            <person name="Wilkins M.J."/>
            <person name="Williams K.H."/>
            <person name="Banfield J.F."/>
        </authorList>
    </citation>
    <scope>NUCLEOTIDE SEQUENCE [LARGE SCALE GENOMIC DNA]</scope>
</reference>
<dbReference type="GO" id="GO:0005829">
    <property type="term" value="C:cytosol"/>
    <property type="evidence" value="ECO:0007669"/>
    <property type="project" value="TreeGrafter"/>
</dbReference>
<name>A0A0G0QME8_9BACT</name>
<dbReference type="PATRIC" id="fig|1618431.3.peg.1228"/>
<dbReference type="InterPro" id="IPR029033">
    <property type="entry name" value="His_PPase_superfam"/>
</dbReference>